<reference evidence="7" key="1">
    <citation type="submission" date="2021-04" db="EMBL/GenBank/DDBJ databases">
        <authorList>
            <consortium name="Wellcome Sanger Institute Data Sharing"/>
        </authorList>
    </citation>
    <scope>NUCLEOTIDE SEQUENCE [LARGE SCALE GENOMIC DNA]</scope>
</reference>
<feature type="transmembrane region" description="Helical" evidence="5">
    <location>
        <begin position="191"/>
        <end position="209"/>
    </location>
</feature>
<evidence type="ECO:0000313" key="7">
    <source>
        <dbReference type="Ensembl" id="ENSATEP00000010419.1"/>
    </source>
</evidence>
<dbReference type="InterPro" id="IPR000276">
    <property type="entry name" value="GPCR_Rhodpsn"/>
</dbReference>
<protein>
    <recommendedName>
        <fullName evidence="6">G-protein coupled receptors family 1 profile domain-containing protein</fullName>
    </recommendedName>
</protein>
<keyword evidence="2 5" id="KW-0812">Transmembrane</keyword>
<dbReference type="GO" id="GO:0004984">
    <property type="term" value="F:olfactory receptor activity"/>
    <property type="evidence" value="ECO:0007669"/>
    <property type="project" value="TreeGrafter"/>
</dbReference>
<evidence type="ECO:0000256" key="4">
    <source>
        <dbReference type="ARBA" id="ARBA00023136"/>
    </source>
</evidence>
<dbReference type="PROSITE" id="PS50262">
    <property type="entry name" value="G_PROTEIN_RECEP_F1_2"/>
    <property type="match status" value="1"/>
</dbReference>
<feature type="transmembrane region" description="Helical" evidence="5">
    <location>
        <begin position="58"/>
        <end position="81"/>
    </location>
</feature>
<evidence type="ECO:0000256" key="5">
    <source>
        <dbReference type="SAM" id="Phobius"/>
    </source>
</evidence>
<dbReference type="GO" id="GO:0005549">
    <property type="term" value="F:odorant binding"/>
    <property type="evidence" value="ECO:0007669"/>
    <property type="project" value="TreeGrafter"/>
</dbReference>
<name>A0A3Q1HST1_ANATE</name>
<dbReference type="CDD" id="cd00637">
    <property type="entry name" value="7tm_classA_rhodopsin-like"/>
    <property type="match status" value="1"/>
</dbReference>
<proteinExistence type="predicted"/>
<dbReference type="SUPFAM" id="SSF81321">
    <property type="entry name" value="Family A G protein-coupled receptor-like"/>
    <property type="match status" value="1"/>
</dbReference>
<dbReference type="FunCoup" id="A0A3Q1HST1">
    <property type="interactions" value="5"/>
</dbReference>
<dbReference type="STRING" id="64144.ENSATEP00000010419"/>
<feature type="transmembrane region" description="Helical" evidence="5">
    <location>
        <begin position="229"/>
        <end position="245"/>
    </location>
</feature>
<evidence type="ECO:0000256" key="3">
    <source>
        <dbReference type="ARBA" id="ARBA00022989"/>
    </source>
</evidence>
<evidence type="ECO:0000256" key="2">
    <source>
        <dbReference type="ARBA" id="ARBA00022692"/>
    </source>
</evidence>
<reference evidence="7" key="3">
    <citation type="submission" date="2025-09" db="UniProtKB">
        <authorList>
            <consortium name="Ensembl"/>
        </authorList>
    </citation>
    <scope>IDENTIFICATION</scope>
</reference>
<dbReference type="PANTHER" id="PTHR26451">
    <property type="entry name" value="G_PROTEIN_RECEP_F1_2 DOMAIN-CONTAINING PROTEIN"/>
    <property type="match status" value="1"/>
</dbReference>
<keyword evidence="3 5" id="KW-1133">Transmembrane helix</keyword>
<dbReference type="PRINTS" id="PR00237">
    <property type="entry name" value="GPCRRHODOPSN"/>
</dbReference>
<feature type="transmembrane region" description="Helical" evidence="5">
    <location>
        <begin position="265"/>
        <end position="285"/>
    </location>
</feature>
<dbReference type="Proteomes" id="UP000265040">
    <property type="component" value="Chromosome 5"/>
</dbReference>
<dbReference type="GO" id="GO:0004930">
    <property type="term" value="F:G protein-coupled receptor activity"/>
    <property type="evidence" value="ECO:0007669"/>
    <property type="project" value="InterPro"/>
</dbReference>
<keyword evidence="8" id="KW-1185">Reference proteome</keyword>
<dbReference type="OMA" id="DITYVVY"/>
<feature type="domain" description="G-protein coupled receptors family 1 profile" evidence="6">
    <location>
        <begin position="38"/>
        <end position="283"/>
    </location>
</feature>
<dbReference type="GeneID" id="113153542"/>
<dbReference type="Gene3D" id="1.20.1070.10">
    <property type="entry name" value="Rhodopsin 7-helix transmembrane proteins"/>
    <property type="match status" value="1"/>
</dbReference>
<dbReference type="PANTHER" id="PTHR26451:SF998">
    <property type="entry name" value="ODORANT RECEPTOR-RELATED"/>
    <property type="match status" value="1"/>
</dbReference>
<accession>A0A3Q1HST1</accession>
<reference evidence="7" key="2">
    <citation type="submission" date="2025-08" db="UniProtKB">
        <authorList>
            <consortium name="Ensembl"/>
        </authorList>
    </citation>
    <scope>IDENTIFICATION</scope>
</reference>
<dbReference type="FunFam" id="1.20.1070.10:FF:000096">
    <property type="entry name" value="Odorant receptor 131-2"/>
    <property type="match status" value="1"/>
</dbReference>
<feature type="transmembrane region" description="Helical" evidence="5">
    <location>
        <begin position="26"/>
        <end position="46"/>
    </location>
</feature>
<dbReference type="InterPro" id="IPR017452">
    <property type="entry name" value="GPCR_Rhodpsn_7TM"/>
</dbReference>
<keyword evidence="4 5" id="KW-0472">Membrane</keyword>
<dbReference type="RefSeq" id="XP_026203006.1">
    <property type="nucleotide sequence ID" value="XM_026347221.1"/>
</dbReference>
<dbReference type="GO" id="GO:0016020">
    <property type="term" value="C:membrane"/>
    <property type="evidence" value="ECO:0007669"/>
    <property type="project" value="UniProtKB-SubCell"/>
</dbReference>
<dbReference type="Pfam" id="PF00001">
    <property type="entry name" value="7tm_1"/>
    <property type="match status" value="1"/>
</dbReference>
<evidence type="ECO:0000256" key="1">
    <source>
        <dbReference type="ARBA" id="ARBA00004370"/>
    </source>
</evidence>
<organism evidence="7 8">
    <name type="scientific">Anabas testudineus</name>
    <name type="common">Climbing perch</name>
    <name type="synonym">Anthias testudineus</name>
    <dbReference type="NCBI Taxonomy" id="64144"/>
    <lineage>
        <taxon>Eukaryota</taxon>
        <taxon>Metazoa</taxon>
        <taxon>Chordata</taxon>
        <taxon>Craniata</taxon>
        <taxon>Vertebrata</taxon>
        <taxon>Euteleostomi</taxon>
        <taxon>Actinopterygii</taxon>
        <taxon>Neopterygii</taxon>
        <taxon>Teleostei</taxon>
        <taxon>Neoteleostei</taxon>
        <taxon>Acanthomorphata</taxon>
        <taxon>Anabantaria</taxon>
        <taxon>Anabantiformes</taxon>
        <taxon>Anabantoidei</taxon>
        <taxon>Anabantidae</taxon>
        <taxon>Anabas</taxon>
    </lineage>
</organism>
<dbReference type="Ensembl" id="ENSATET00000010602.2">
    <property type="protein sequence ID" value="ENSATEP00000010419.1"/>
    <property type="gene ID" value="ENSATEG00000007343.2"/>
</dbReference>
<evidence type="ECO:0000259" key="6">
    <source>
        <dbReference type="PROSITE" id="PS50262"/>
    </source>
</evidence>
<comment type="subcellular location">
    <subcellularLocation>
        <location evidence="1">Membrane</location>
    </subcellularLocation>
</comment>
<feature type="transmembrane region" description="Helical" evidence="5">
    <location>
        <begin position="138"/>
        <end position="161"/>
    </location>
</feature>
<evidence type="ECO:0000313" key="8">
    <source>
        <dbReference type="Proteomes" id="UP000265040"/>
    </source>
</evidence>
<dbReference type="InParanoid" id="A0A3Q1HST1"/>
<dbReference type="GeneTree" id="ENSGT00940000161337"/>
<dbReference type="InterPro" id="IPR052921">
    <property type="entry name" value="GPCR1_Superfamily_Member"/>
</dbReference>
<dbReference type="OrthoDB" id="8937503at2759"/>
<dbReference type="AlphaFoldDB" id="A0A3Q1HST1"/>
<sequence length="312" mass="36199">MNSSSTNVTVIVEYRDSFTKAVIKNVFVVVLSISINYINGSLIRTFCKHQIFYMSPRYILFIHLVVNDMIQVTLTIIMFVISYTIYKLNVSVCCILILPTSFTTENTPLNLACMAVECYIAICFPLRHLQICTIKRTILLIGLIWITSMLSVLSDLFITLATEPLNFFHSQVFCLRQNVFPNPIIVKKRDITYTVFLVIVWFTMFYTYFKILFTAKTAGKDSIKARNTIILHGVQLLLCMASYATPQLKDALQLWFPKNYTDSQFATYVIVQILPRSISPIIYGIRDNTFRKYLKRYMFCKISINYIENNRL</sequence>